<organism evidence="7 8">
    <name type="scientific">Ciona savignyi</name>
    <name type="common">Pacific transparent sea squirt</name>
    <dbReference type="NCBI Taxonomy" id="51511"/>
    <lineage>
        <taxon>Eukaryota</taxon>
        <taxon>Metazoa</taxon>
        <taxon>Chordata</taxon>
        <taxon>Tunicata</taxon>
        <taxon>Ascidiacea</taxon>
        <taxon>Phlebobranchia</taxon>
        <taxon>Cionidae</taxon>
        <taxon>Ciona</taxon>
    </lineage>
</organism>
<evidence type="ECO:0000313" key="7">
    <source>
        <dbReference type="Ensembl" id="ENSCSAVP00000000731.1"/>
    </source>
</evidence>
<dbReference type="InterPro" id="IPR057945">
    <property type="entry name" value="TPR_ZSWIM8"/>
</dbReference>
<dbReference type="GO" id="GO:0008270">
    <property type="term" value="F:zinc ion binding"/>
    <property type="evidence" value="ECO:0007669"/>
    <property type="project" value="UniProtKB-KW"/>
</dbReference>
<dbReference type="eggNOG" id="KOG3615">
    <property type="taxonomic scope" value="Eukaryota"/>
</dbReference>
<dbReference type="GeneTree" id="ENSGT00940000156999"/>
<feature type="compositionally biased region" description="Polar residues" evidence="5">
    <location>
        <begin position="1073"/>
        <end position="1085"/>
    </location>
</feature>
<feature type="compositionally biased region" description="Low complexity" evidence="5">
    <location>
        <begin position="1118"/>
        <end position="1127"/>
    </location>
</feature>
<name>H2Y5Y3_CIOSA</name>
<dbReference type="PANTHER" id="PTHR22619:SF1">
    <property type="entry name" value="ZINC FINGER SWIM DOMAIN-CONTAINING PROTEIN 8"/>
    <property type="match status" value="1"/>
</dbReference>
<reference evidence="8" key="1">
    <citation type="submission" date="2003-08" db="EMBL/GenBank/DDBJ databases">
        <authorList>
            <person name="Birren B."/>
            <person name="Nusbaum C."/>
            <person name="Abebe A."/>
            <person name="Abouelleil A."/>
            <person name="Adekoya E."/>
            <person name="Ait-zahra M."/>
            <person name="Allen N."/>
            <person name="Allen T."/>
            <person name="An P."/>
            <person name="Anderson M."/>
            <person name="Anderson S."/>
            <person name="Arachchi H."/>
            <person name="Armbruster J."/>
            <person name="Bachantsang P."/>
            <person name="Baldwin J."/>
            <person name="Barry A."/>
            <person name="Bayul T."/>
            <person name="Blitshsteyn B."/>
            <person name="Bloom T."/>
            <person name="Blye J."/>
            <person name="Boguslavskiy L."/>
            <person name="Borowsky M."/>
            <person name="Boukhgalter B."/>
            <person name="Brunache A."/>
            <person name="Butler J."/>
            <person name="Calixte N."/>
            <person name="Calvo S."/>
            <person name="Camarata J."/>
            <person name="Campo K."/>
            <person name="Chang J."/>
            <person name="Cheshatsang Y."/>
            <person name="Citroen M."/>
            <person name="Collymore A."/>
            <person name="Considine T."/>
            <person name="Cook A."/>
            <person name="Cooke P."/>
            <person name="Corum B."/>
            <person name="Cuomo C."/>
            <person name="David R."/>
            <person name="Dawoe T."/>
            <person name="Degray S."/>
            <person name="Dodge S."/>
            <person name="Dooley K."/>
            <person name="Dorje P."/>
            <person name="Dorjee K."/>
            <person name="Dorris L."/>
            <person name="Duffey N."/>
            <person name="Dupes A."/>
            <person name="Elkins T."/>
            <person name="Engels R."/>
            <person name="Erickson J."/>
            <person name="Farina A."/>
            <person name="Faro S."/>
            <person name="Ferreira P."/>
            <person name="Fischer H."/>
            <person name="Fitzgerald M."/>
            <person name="Foley K."/>
            <person name="Gage D."/>
            <person name="Galagan J."/>
            <person name="Gearin G."/>
            <person name="Gnerre S."/>
            <person name="Gnirke A."/>
            <person name="Goyette A."/>
            <person name="Graham J."/>
            <person name="Grandbois E."/>
            <person name="Gyaltsen K."/>
            <person name="Hafez N."/>
            <person name="Hagopian D."/>
            <person name="Hagos B."/>
            <person name="Hall J."/>
            <person name="Hatcher B."/>
            <person name="Heller A."/>
            <person name="Higgins H."/>
            <person name="Honan T."/>
            <person name="Horn A."/>
            <person name="Houde N."/>
            <person name="Hughes L."/>
            <person name="Hulme W."/>
            <person name="Husby E."/>
            <person name="Iliev I."/>
            <person name="Jaffe D."/>
            <person name="Jones C."/>
            <person name="Kamal M."/>
            <person name="Kamat A."/>
            <person name="Kamvysselis M."/>
            <person name="Karlsson E."/>
            <person name="Kells C."/>
            <person name="Kieu A."/>
            <person name="Kisner P."/>
            <person name="Kodira C."/>
            <person name="Kulbokas E."/>
            <person name="Labutti K."/>
            <person name="Lama D."/>
            <person name="Landers T."/>
            <person name="Leger J."/>
            <person name="Levine S."/>
            <person name="Lewis D."/>
            <person name="Lewis T."/>
            <person name="Lindblad-toh K."/>
            <person name="Liu X."/>
            <person name="Lokyitsang T."/>
            <person name="Lokyitsang Y."/>
            <person name="Lucien O."/>
            <person name="Lui A."/>
            <person name="Ma L.J."/>
            <person name="Mabbitt R."/>
            <person name="Macdonald J."/>
            <person name="Maclean C."/>
            <person name="Major J."/>
            <person name="Manning J."/>
            <person name="Marabella R."/>
            <person name="Maru K."/>
            <person name="Matthews C."/>
            <person name="Mauceli E."/>
            <person name="Mccarthy M."/>
            <person name="Mcdonough S."/>
            <person name="Mcghee T."/>
            <person name="Meldrim J."/>
            <person name="Meneus L."/>
            <person name="Mesirov J."/>
            <person name="Mihalev A."/>
            <person name="Mihova T."/>
            <person name="Mikkelsen T."/>
            <person name="Mlenga V."/>
            <person name="Moru K."/>
            <person name="Mozes J."/>
            <person name="Mulrain L."/>
            <person name="Munson G."/>
            <person name="Naylor J."/>
            <person name="Newes C."/>
            <person name="Nguyen C."/>
            <person name="Nguyen N."/>
            <person name="Nguyen T."/>
            <person name="Nicol R."/>
            <person name="Nielsen C."/>
            <person name="Nizzari M."/>
            <person name="Norbu C."/>
            <person name="Norbu N."/>
            <person name="O'donnell P."/>
            <person name="Okoawo O."/>
            <person name="O'leary S."/>
            <person name="Omotosho B."/>
            <person name="O'neill K."/>
            <person name="Osman S."/>
            <person name="Parker S."/>
            <person name="Perrin D."/>
            <person name="Phunkhang P."/>
            <person name="Piqani B."/>
            <person name="Purcell S."/>
            <person name="Rachupka T."/>
            <person name="Ramasamy U."/>
            <person name="Rameau R."/>
            <person name="Ray V."/>
            <person name="Raymond C."/>
            <person name="Retta R."/>
            <person name="Richardson S."/>
            <person name="Rise C."/>
            <person name="Rodriguez J."/>
            <person name="Rogers J."/>
            <person name="Rogov P."/>
            <person name="Rutman M."/>
            <person name="Schupbach R."/>
            <person name="Seaman C."/>
            <person name="Settipalli S."/>
            <person name="Sharpe T."/>
            <person name="Sheridan J."/>
            <person name="Sherpa N."/>
            <person name="Shi J."/>
            <person name="Smirnov S."/>
            <person name="Smith C."/>
            <person name="Sougnez C."/>
            <person name="Spencer B."/>
            <person name="Stalker J."/>
            <person name="Stange-thomann N."/>
            <person name="Stavropoulos S."/>
            <person name="Stetson K."/>
            <person name="Stone C."/>
            <person name="Stone S."/>
            <person name="Stubbs M."/>
            <person name="Talamas J."/>
            <person name="Tchuinga P."/>
            <person name="Tenzing P."/>
            <person name="Tesfaye S."/>
            <person name="Theodore J."/>
            <person name="Thoulutsang Y."/>
            <person name="Topham K."/>
            <person name="Towey S."/>
            <person name="Tsamla T."/>
            <person name="Tsomo N."/>
            <person name="Vallee D."/>
            <person name="Vassiliev H."/>
            <person name="Venkataraman V."/>
            <person name="Vinson J."/>
            <person name="Vo A."/>
            <person name="Wade C."/>
            <person name="Wang S."/>
            <person name="Wangchuk T."/>
            <person name="Wangdi T."/>
            <person name="Whittaker C."/>
            <person name="Wilkinson J."/>
            <person name="Wu Y."/>
            <person name="Wyman D."/>
            <person name="Yadav S."/>
            <person name="Yang S."/>
            <person name="Yang X."/>
            <person name="Yeager S."/>
            <person name="Yee E."/>
            <person name="Young G."/>
            <person name="Zainoun J."/>
            <person name="Zembeck L."/>
            <person name="Zimmer A."/>
            <person name="Zody M."/>
            <person name="Lander E."/>
        </authorList>
    </citation>
    <scope>NUCLEOTIDE SEQUENCE [LARGE SCALE GENOMIC DNA]</scope>
</reference>
<dbReference type="Pfam" id="PF25572">
    <property type="entry name" value="TPR_ZSWIM8"/>
    <property type="match status" value="1"/>
</dbReference>
<dbReference type="PROSITE" id="PS50966">
    <property type="entry name" value="ZF_SWIM"/>
    <property type="match status" value="1"/>
</dbReference>
<dbReference type="FunCoup" id="H2Y5Y3">
    <property type="interactions" value="268"/>
</dbReference>
<evidence type="ECO:0000256" key="2">
    <source>
        <dbReference type="ARBA" id="ARBA00022771"/>
    </source>
</evidence>
<proteinExistence type="predicted"/>
<feature type="region of interest" description="Disordered" evidence="5">
    <location>
        <begin position="437"/>
        <end position="457"/>
    </location>
</feature>
<evidence type="ECO:0000256" key="5">
    <source>
        <dbReference type="SAM" id="MobiDB-lite"/>
    </source>
</evidence>
<protein>
    <recommendedName>
        <fullName evidence="6">SWIM-type domain-containing protein</fullName>
    </recommendedName>
</protein>
<dbReference type="STRING" id="51511.ENSCSAVP00000000731"/>
<feature type="region of interest" description="Disordered" evidence="5">
    <location>
        <begin position="1067"/>
        <end position="1152"/>
    </location>
</feature>
<dbReference type="InterPro" id="IPR048370">
    <property type="entry name" value="ZSWIM4-8_C"/>
</dbReference>
<feature type="domain" description="SWIM-type" evidence="6">
    <location>
        <begin position="102"/>
        <end position="136"/>
    </location>
</feature>
<sequence length="1795" mass="199094">QVNSLMELCAQAVAIHIPFEQVEEVYKLVPENVQLRIAFWSFPNEEDIRLYSCLANGSPDEFLRGEQLVRGKCVRNVLQIGFHLCANVVPPYTSHPQNPCAVAVMFDRRRITSCSCNCGSSAKWCAHVVALCLIRIQQPLSVCMRAPVSESLSRLRRDQLQKFAQYLISELPQQILPTAQRLLDELLSSQSTVINRLSGAPDPTAGPSMSDKSLWFLDENALNDNIKKALVKFCGPTPIVYSDVNSLYLSSTEPPAAAEYSSLLRPLRGREPEGIWNLLSIVREMLKRRDSNAIPLLDIVTDQCLAFEQVAVWWYNMKTSSSYLQSGSGNHSNSHRPSNNISSEIAQHAAASMCDEIVSLWRLVILDPGSNSDTRKNELKARLSHFHDKTLEIIKRGKYKEGHLQLFEGFKPAIEFCNFDWEAVSISLCSHIVNKKSQPKTKATHTKTSNESSKAEDDMVVKNGESVHCFKVSMVISIDPCNFLPVLKPNQPVKISVSQTQPLPSTERSRSMFLPVVIAAIEQQLWDEEDQQDVLLVHAEARQRHQLVIIKHYLTLKHFKCFFFKSTIINFNYCTKLFILPVLAMKCLAKDNQMKYVAITTDAGTWEESPVDFTSDEGSSVCSPVQFTMSSEDDEQTNHRQNGSTLCASLFLNVDKLPPQVEKAGGNKNTFSKNHIIFGLSQEPNTQHYHSTAQHGGSSIVQMKTTQVETVGNEGHELNHYRQELDALFTRTESLYTHGRSREACELAVKLAEEILARPDELIKEPPALLNNKKAWIRLSTSYACKSLERALFLCNVLLEHQRHHALAFRVGLQGLELKRLPASSKALEVKLFYQQGELANLMKRLPLGPREVSKLCEKENALTSVDTSHEFQHILPLMLTTFIFDAFCQIGRLLQKCFKWQIINIPGPNAPNARSSVPTSRRDVVAPNQELGFAAAVAALGFKLNVSEAEHPLLCEGTRKQKGELALQMLLLYKDQCHKLRMILDSLLDKSLSPNLRASSAFPSCSTVVAQRGQTHPDASVSNVGRGVDRSCQNRRRPGSSGQTITLRLPPCAAPLVATPNYHGGPRPFVPSASNTEAMLSDTSPRLRRRNLNVSQYPNHAGAAPGGSGWGAQRYPSSPSSDSVESAGTSSSENRRNRGKNSTTVPDVPNQPSEAAAHFFFELAKNVLVKAGGNSSTSLFMQQPQGNSQSGVHRNLVLAAFEIGLYALGLHNCVSPNWLSRTYSSHVSWITGQAMEIGSAALHILVDSWEGHLTPPETASLADRASRGRDSTTVRRAAELALSVLPHAHALNPNEIQRALLQCREQGAPMLEKACHAVEQAGRGGGVYPEVLFDVARQWEWIHRTVIHVNEVARPAANNIPVSSNNSIAAAPAASQYSTSKPSFLNDAISITFSGIPFLMYILRNAKQFLCQTYKLLSLPAQKHPYTNNSCTTAIPMANLPPHTVAHNVSGQSIPVSVSGVVLPGGGVITIQVHQHATTHFLMSQSVILIPSICHPASLFRGFAPTLMDPQLSGVNAGIPQMPHYAAVHIHPAPAINLVSFPMMKHPGKHTHPHVPMPASNLHALQYHPSRGPFLHDPHHHHHQLHHQNTPQLPIPGINMHANPLSTQIFSLAKTKIFQLQSAFRVGMLAMDLLTKRTEDRPNNKYARNPPYASDVKWLLKLSVKLGVQYVQQFCLTAVGGVSSPFVLQDIALETAKYLSENNNQQVTLFVFPFLHPILSKCLQMYVQFIHNRLYHIHHTSDHDDFVALVHTARSAFCMSPGGLLQFNEVLQSIRRSKACKNELWQKINTSLSL</sequence>
<evidence type="ECO:0000313" key="8">
    <source>
        <dbReference type="Proteomes" id="UP000007875"/>
    </source>
</evidence>
<keyword evidence="8" id="KW-1185">Reference proteome</keyword>
<feature type="region of interest" description="Disordered" evidence="5">
    <location>
        <begin position="1014"/>
        <end position="1048"/>
    </location>
</feature>
<keyword evidence="3" id="KW-0862">Zinc</keyword>
<dbReference type="Ensembl" id="ENSCSAVT00000000739.1">
    <property type="protein sequence ID" value="ENSCSAVP00000000731.1"/>
    <property type="gene ID" value="ENSCSAVG00000000412.1"/>
</dbReference>
<evidence type="ECO:0000256" key="1">
    <source>
        <dbReference type="ARBA" id="ARBA00022723"/>
    </source>
</evidence>
<reference evidence="7" key="3">
    <citation type="submission" date="2025-09" db="UniProtKB">
        <authorList>
            <consortium name="Ensembl"/>
        </authorList>
    </citation>
    <scope>IDENTIFICATION</scope>
</reference>
<reference evidence="7" key="2">
    <citation type="submission" date="2025-08" db="UniProtKB">
        <authorList>
            <consortium name="Ensembl"/>
        </authorList>
    </citation>
    <scope>IDENTIFICATION</scope>
</reference>
<accession>H2Y5Y3</accession>
<dbReference type="Proteomes" id="UP000007875">
    <property type="component" value="Unassembled WGS sequence"/>
</dbReference>
<dbReference type="OMA" id="HNLSYPP"/>
<dbReference type="Pfam" id="PF21055">
    <property type="entry name" value="ZSWIM4-8_C"/>
    <property type="match status" value="1"/>
</dbReference>
<evidence type="ECO:0000259" key="6">
    <source>
        <dbReference type="PROSITE" id="PS50966"/>
    </source>
</evidence>
<feature type="compositionally biased region" description="Polar residues" evidence="5">
    <location>
        <begin position="1141"/>
        <end position="1152"/>
    </location>
</feature>
<dbReference type="PANTHER" id="PTHR22619">
    <property type="entry name" value="ZINC FINGER SWIM DOMAIN CONTAINING PROTEIN 4, 5, 6"/>
    <property type="match status" value="1"/>
</dbReference>
<keyword evidence="2 4" id="KW-0863">Zinc-finger</keyword>
<dbReference type="GO" id="GO:0031462">
    <property type="term" value="C:Cul2-RING ubiquitin ligase complex"/>
    <property type="evidence" value="ECO:0007669"/>
    <property type="project" value="TreeGrafter"/>
</dbReference>
<dbReference type="InParanoid" id="H2Y5Y3"/>
<evidence type="ECO:0000256" key="4">
    <source>
        <dbReference type="PROSITE-ProRule" id="PRU00325"/>
    </source>
</evidence>
<evidence type="ECO:0000256" key="3">
    <source>
        <dbReference type="ARBA" id="ARBA00022833"/>
    </source>
</evidence>
<keyword evidence="1" id="KW-0479">Metal-binding</keyword>
<dbReference type="InterPro" id="IPR007527">
    <property type="entry name" value="Znf_SWIM"/>
</dbReference>